<evidence type="ECO:0000313" key="3">
    <source>
        <dbReference type="Proteomes" id="UP000186905"/>
    </source>
</evidence>
<dbReference type="InterPro" id="IPR016181">
    <property type="entry name" value="Acyl_CoA_acyltransferase"/>
</dbReference>
<comment type="caution">
    <text evidence="2">The sequence shown here is derived from an EMBL/GenBank/DDBJ whole genome shotgun (WGS) entry which is preliminary data.</text>
</comment>
<dbReference type="PROSITE" id="PS51186">
    <property type="entry name" value="GNAT"/>
    <property type="match status" value="1"/>
</dbReference>
<evidence type="ECO:0000259" key="1">
    <source>
        <dbReference type="PROSITE" id="PS51186"/>
    </source>
</evidence>
<reference evidence="2 3" key="1">
    <citation type="submission" date="2016-09" db="EMBL/GenBank/DDBJ databases">
        <title>Photobacterium proteolyticum sp. nov. a protease producing bacterium isolated from ocean sediments of Laizhou Bay.</title>
        <authorList>
            <person name="Li Y."/>
        </authorList>
    </citation>
    <scope>NUCLEOTIDE SEQUENCE [LARGE SCALE GENOMIC DNA]</scope>
    <source>
        <strain evidence="2 3">13-12</strain>
    </source>
</reference>
<dbReference type="CDD" id="cd04301">
    <property type="entry name" value="NAT_SF"/>
    <property type="match status" value="1"/>
</dbReference>
<dbReference type="InterPro" id="IPR000182">
    <property type="entry name" value="GNAT_dom"/>
</dbReference>
<dbReference type="Gene3D" id="3.40.630.30">
    <property type="match status" value="1"/>
</dbReference>
<dbReference type="Proteomes" id="UP000186905">
    <property type="component" value="Unassembled WGS sequence"/>
</dbReference>
<dbReference type="SUPFAM" id="SSF55729">
    <property type="entry name" value="Acyl-CoA N-acyltransferases (Nat)"/>
    <property type="match status" value="1"/>
</dbReference>
<accession>A0A1Q9G8X9</accession>
<keyword evidence="2" id="KW-0808">Transferase</keyword>
<feature type="domain" description="N-acetyltransferase" evidence="1">
    <location>
        <begin position="1"/>
        <end position="159"/>
    </location>
</feature>
<dbReference type="Pfam" id="PF13673">
    <property type="entry name" value="Acetyltransf_10"/>
    <property type="match status" value="1"/>
</dbReference>
<evidence type="ECO:0000313" key="2">
    <source>
        <dbReference type="EMBL" id="OLQ70806.1"/>
    </source>
</evidence>
<dbReference type="EMBL" id="MJIL01000096">
    <property type="protein sequence ID" value="OLQ70806.1"/>
    <property type="molecule type" value="Genomic_DNA"/>
</dbReference>
<name>A0A1Q9G8X9_9GAMM</name>
<dbReference type="PANTHER" id="PTHR43451">
    <property type="entry name" value="ACETYLTRANSFERASE (GNAT) FAMILY PROTEIN"/>
    <property type="match status" value="1"/>
</dbReference>
<organism evidence="2 3">
    <name type="scientific">Photobacterium proteolyticum</name>
    <dbReference type="NCBI Taxonomy" id="1903952"/>
    <lineage>
        <taxon>Bacteria</taxon>
        <taxon>Pseudomonadati</taxon>
        <taxon>Pseudomonadota</taxon>
        <taxon>Gammaproteobacteria</taxon>
        <taxon>Vibrionales</taxon>
        <taxon>Vibrionaceae</taxon>
        <taxon>Photobacterium</taxon>
    </lineage>
</organism>
<dbReference type="AlphaFoldDB" id="A0A1Q9G8X9"/>
<dbReference type="InterPro" id="IPR052564">
    <property type="entry name" value="N-acetyltrans/Recomb-assoc"/>
</dbReference>
<dbReference type="RefSeq" id="WP_075767726.1">
    <property type="nucleotide sequence ID" value="NZ_MJIL01000096.1"/>
</dbReference>
<dbReference type="PANTHER" id="PTHR43451:SF1">
    <property type="entry name" value="ACETYLTRANSFERASE"/>
    <property type="match status" value="1"/>
</dbReference>
<dbReference type="GO" id="GO:0016747">
    <property type="term" value="F:acyltransferase activity, transferring groups other than amino-acyl groups"/>
    <property type="evidence" value="ECO:0007669"/>
    <property type="project" value="InterPro"/>
</dbReference>
<dbReference type="OrthoDB" id="5355033at2"/>
<dbReference type="STRING" id="1903952.BIT28_15430"/>
<sequence>MNIYPLRAFISDDIHAVAKIYHQAASVLGQQHYSPEQVSIWADYPQAHFDEFEALVSQGHTLVAVDSRNQPIAFGQLHPENHLTLLYVLPEYSRQGLGKQLYTALEAIASANEQTSLSVTASKVSLGLFEQLGFELIEKEVSLRNNVPFERYNMVKVLKP</sequence>
<proteinExistence type="predicted"/>
<protein>
    <submittedName>
        <fullName evidence="2">GNAT family N-acetyltransferase</fullName>
    </submittedName>
</protein>
<keyword evidence="3" id="KW-1185">Reference proteome</keyword>
<gene>
    <name evidence="2" type="ORF">BIT28_15430</name>
</gene>